<dbReference type="RefSeq" id="WP_090839688.1">
    <property type="nucleotide sequence ID" value="NZ_FORM01000005.1"/>
</dbReference>
<name>A0A1I3PFC8_9FLAO</name>
<reference evidence="3" key="1">
    <citation type="submission" date="2016-10" db="EMBL/GenBank/DDBJ databases">
        <authorList>
            <person name="Varghese N."/>
            <person name="Submissions S."/>
        </authorList>
    </citation>
    <scope>NUCLEOTIDE SEQUENCE [LARGE SCALE GENOMIC DNA]</scope>
    <source>
        <strain evidence="3">DSM 28881</strain>
    </source>
</reference>
<proteinExistence type="predicted"/>
<evidence type="ECO:0000313" key="3">
    <source>
        <dbReference type="Proteomes" id="UP000199559"/>
    </source>
</evidence>
<evidence type="ECO:0000313" key="2">
    <source>
        <dbReference type="EMBL" id="SFJ20040.1"/>
    </source>
</evidence>
<feature type="transmembrane region" description="Helical" evidence="1">
    <location>
        <begin position="6"/>
        <end position="26"/>
    </location>
</feature>
<dbReference type="Gene3D" id="1.20.120.1490">
    <property type="match status" value="1"/>
</dbReference>
<sequence>MKKNTVLYLLLIVLIIMNGFFLFNYIGRPGQNGPKESGNFIAKELKFDDAQLEQFKSLEIKHHKVMRAVGDEIKSLKDQLFDNITAASVNQQDINNLTTSIAGKVVLKENELFKRLRGIYQLCDDTQKEQFKSIITKARRFDMPGPEHPSRSE</sequence>
<keyword evidence="1" id="KW-1133">Transmembrane helix</keyword>
<keyword evidence="1" id="KW-0472">Membrane</keyword>
<gene>
    <name evidence="2" type="ORF">SAMN05443431_10585</name>
</gene>
<keyword evidence="1" id="KW-0812">Transmembrane</keyword>
<evidence type="ECO:0008006" key="4">
    <source>
        <dbReference type="Google" id="ProtNLM"/>
    </source>
</evidence>
<dbReference type="AlphaFoldDB" id="A0A1I3PFC8"/>
<dbReference type="Proteomes" id="UP000199559">
    <property type="component" value="Unassembled WGS sequence"/>
</dbReference>
<evidence type="ECO:0000256" key="1">
    <source>
        <dbReference type="SAM" id="Phobius"/>
    </source>
</evidence>
<protein>
    <recommendedName>
        <fullName evidence="4">Heavy-metal resistance</fullName>
    </recommendedName>
</protein>
<organism evidence="2 3">
    <name type="scientific">Olleya namhaensis</name>
    <dbReference type="NCBI Taxonomy" id="1144750"/>
    <lineage>
        <taxon>Bacteria</taxon>
        <taxon>Pseudomonadati</taxon>
        <taxon>Bacteroidota</taxon>
        <taxon>Flavobacteriia</taxon>
        <taxon>Flavobacteriales</taxon>
        <taxon>Flavobacteriaceae</taxon>
    </lineage>
</organism>
<accession>A0A1I3PFC8</accession>
<dbReference type="EMBL" id="FORM01000005">
    <property type="protein sequence ID" value="SFJ20040.1"/>
    <property type="molecule type" value="Genomic_DNA"/>
</dbReference>
<keyword evidence="3" id="KW-1185">Reference proteome</keyword>
<dbReference type="STRING" id="1144750.SAMN05443431_10585"/>